<dbReference type="Proteomes" id="UP000601768">
    <property type="component" value="Unassembled WGS sequence"/>
</dbReference>
<dbReference type="Gene3D" id="3.40.50.2000">
    <property type="entry name" value="Glycogen Phosphorylase B"/>
    <property type="match status" value="2"/>
</dbReference>
<accession>A0A8J6M3M6</accession>
<protein>
    <submittedName>
        <fullName evidence="3">Glycosyltransferase</fullName>
    </submittedName>
</protein>
<sequence>MERYQVLFLHKWFSLSGGVERVHKNLSIALAEQGVTSSFYVYKVSGDKYPGYKKLCEQFQAACPPAGSGFRARLRHLFEHIRQHNINVLISATETANMLALCCSLAFPELKVIYTRHCALDVSDQKLPPWLIKGLYNLYSLSNQSIVTVSRHLQGELSSIIKVGKSSVRFIPNAVVSDRVKQLANSNTDDFQSERYFCAVGRLVEQKGFDLLIRAYAIAKQRNPELPILVIVGIGIAREQLQQLAAQLDVGEQVIFTGFTDNPYYIINGAVAFILSSRHEGMPTALIEAMYLNTPVIAFDCPTGPAELIRNGENGFLVPYMDVDAMAQAIGNYASLLGKSITQDVEDFHYQNVAQAYMSQFL</sequence>
<proteinExistence type="predicted"/>
<dbReference type="EMBL" id="JACNEP010000022">
    <property type="protein sequence ID" value="MBC3767648.1"/>
    <property type="molecule type" value="Genomic_DNA"/>
</dbReference>
<feature type="domain" description="Glycosyl transferase family 1" evidence="1">
    <location>
        <begin position="192"/>
        <end position="330"/>
    </location>
</feature>
<name>A0A8J6M3M6_9ALTE</name>
<dbReference type="CDD" id="cd03811">
    <property type="entry name" value="GT4_GT28_WabH-like"/>
    <property type="match status" value="1"/>
</dbReference>
<dbReference type="InterPro" id="IPR028098">
    <property type="entry name" value="Glyco_trans_4-like_N"/>
</dbReference>
<evidence type="ECO:0000259" key="2">
    <source>
        <dbReference type="Pfam" id="PF13439"/>
    </source>
</evidence>
<organism evidence="3 4">
    <name type="scientific">Neptunicella marina</name>
    <dbReference type="NCBI Taxonomy" id="2125989"/>
    <lineage>
        <taxon>Bacteria</taxon>
        <taxon>Pseudomonadati</taxon>
        <taxon>Pseudomonadota</taxon>
        <taxon>Gammaproteobacteria</taxon>
        <taxon>Alteromonadales</taxon>
        <taxon>Alteromonadaceae</taxon>
        <taxon>Neptunicella</taxon>
    </lineage>
</organism>
<dbReference type="PANTHER" id="PTHR12526">
    <property type="entry name" value="GLYCOSYLTRANSFERASE"/>
    <property type="match status" value="1"/>
</dbReference>
<dbReference type="PANTHER" id="PTHR12526:SF636">
    <property type="entry name" value="BLL3647 PROTEIN"/>
    <property type="match status" value="1"/>
</dbReference>
<reference evidence="3" key="1">
    <citation type="journal article" date="2018" name="Int. J. Syst. Evol. Microbiol.">
        <title>Neptunicella marina gen. nov., sp. nov., isolated from surface seawater.</title>
        <authorList>
            <person name="Liu X."/>
            <person name="Lai Q."/>
            <person name="Du Y."/>
            <person name="Zhang X."/>
            <person name="Liu Z."/>
            <person name="Sun F."/>
            <person name="Shao Z."/>
        </authorList>
    </citation>
    <scope>NUCLEOTIDE SEQUENCE</scope>
    <source>
        <strain evidence="3">S27-2</strain>
    </source>
</reference>
<dbReference type="SUPFAM" id="SSF53756">
    <property type="entry name" value="UDP-Glycosyltransferase/glycogen phosphorylase"/>
    <property type="match status" value="1"/>
</dbReference>
<feature type="domain" description="Glycosyltransferase subfamily 4-like N-terminal" evidence="2">
    <location>
        <begin position="17"/>
        <end position="178"/>
    </location>
</feature>
<dbReference type="AlphaFoldDB" id="A0A8J6M3M6"/>
<gene>
    <name evidence="3" type="ORF">H8B19_17345</name>
</gene>
<dbReference type="InterPro" id="IPR001296">
    <property type="entry name" value="Glyco_trans_1"/>
</dbReference>
<evidence type="ECO:0000313" key="3">
    <source>
        <dbReference type="EMBL" id="MBC3767648.1"/>
    </source>
</evidence>
<dbReference type="RefSeq" id="WP_186508284.1">
    <property type="nucleotide sequence ID" value="NZ_JACNEP010000022.1"/>
</dbReference>
<dbReference type="GO" id="GO:0016757">
    <property type="term" value="F:glycosyltransferase activity"/>
    <property type="evidence" value="ECO:0007669"/>
    <property type="project" value="InterPro"/>
</dbReference>
<keyword evidence="4" id="KW-1185">Reference proteome</keyword>
<evidence type="ECO:0000259" key="1">
    <source>
        <dbReference type="Pfam" id="PF00534"/>
    </source>
</evidence>
<comment type="caution">
    <text evidence="3">The sequence shown here is derived from an EMBL/GenBank/DDBJ whole genome shotgun (WGS) entry which is preliminary data.</text>
</comment>
<dbReference type="Pfam" id="PF13439">
    <property type="entry name" value="Glyco_transf_4"/>
    <property type="match status" value="1"/>
</dbReference>
<reference evidence="3" key="2">
    <citation type="submission" date="2020-08" db="EMBL/GenBank/DDBJ databases">
        <authorList>
            <person name="Lai Q."/>
        </authorList>
    </citation>
    <scope>NUCLEOTIDE SEQUENCE</scope>
    <source>
        <strain evidence="3">S27-2</strain>
    </source>
</reference>
<dbReference type="Pfam" id="PF00534">
    <property type="entry name" value="Glycos_transf_1"/>
    <property type="match status" value="1"/>
</dbReference>
<evidence type="ECO:0000313" key="4">
    <source>
        <dbReference type="Proteomes" id="UP000601768"/>
    </source>
</evidence>
<dbReference type="GO" id="GO:1901135">
    <property type="term" value="P:carbohydrate derivative metabolic process"/>
    <property type="evidence" value="ECO:0007669"/>
    <property type="project" value="UniProtKB-ARBA"/>
</dbReference>